<dbReference type="PANTHER" id="PTHR19229:SF250">
    <property type="entry name" value="ABC TRANSPORTER DOMAIN-CONTAINING PROTEIN-RELATED"/>
    <property type="match status" value="1"/>
</dbReference>
<dbReference type="SMART" id="SM00382">
    <property type="entry name" value="AAA"/>
    <property type="match status" value="2"/>
</dbReference>
<gene>
    <name evidence="11" type="ORF">EVOR1521_LOCUS25921</name>
</gene>
<sequence>MADAGNTPSCEIGSVLQITQDMSEPHCAAVEWSSGEPESFTIHINRTVGQINEEGKFHPTGDRSRDAGMLRKRCSKTNSQECQDMFRHGDSLYVPGAELSRWKYKRAGVTISLQILVGDFATRSKQVDPKMGYPFSGTAPHASFVAMPFPEREIIKQRSVISLGDGVGNVAGALVSFIFMMNVLGHVARLVAERDEKRKEGLRMVGCSPLAYYGHWVVYGCCQSAAYSIMNTFLWYSLGVISNYAAMPAFLMACFLFFLDLALLGFVMSTFLGTALMSQLLTMVVYTCTCSLTFLPKMPNDWLFMFIPQVAYSKALGVFVTREIHGWEADYSESDSYTLLGTLSWLLLDAIVWGLLWLYLDQVIPHGGTVLKPWFPCTSGYWRGDDGIARRDVTNSEASDPWLLNQGTEADQDLEAPAEEPGRRRSVDEALAEEGRSSLIEAVDRGMIAQILAKNCVKVDDLCVYFKGAFNEEIRAVDGVNLIMFPGEIFALLGHNGAGKSTTMSALCGLLTASSGRISIFGQSMPQDIASIRKSMGFCPQHDVLFPALTVVEHISLFSRLAGRPASAEAEVFKLVADIGLESRANFQVTALSGGMKRKLSVGLAFSGDPKLVVLDEPTSGMDPFSRRGLWDFLKLRRQGRVMLLTTHFMDEAGVLGDRVAIMRAGKVEACGTGDFLKRRFGCGYVLTIVMKERGDSHDPVKELLVAILGPAPQISGVGKELLVNVPMDLEQQLSSCLVALAEKKSALSVATFGVSVSNLEEVFLKVASGEHGNKQQEIEAETSFQAAMQEIHNEPQGPCFVMPNPGGTVVQQMRGLLERRVATAARDKKTFNMGCLCPVVMLFFATSLGAMMVSATTPGAAGVGVPIQLEKLEMTIATNQKGDSEGATFLEDATDASDAFACKPPWRDDLDRCSVSDTARGLAAGYFPQGYLAKCMSEGVLETDCRRRWVRYLLAFDNLLMKRAEQKPQDIGLLFLDGFPIIASNMSYVAHGFPLAVNKVFEKVAGLDMKLTTEVMPMTKKEAEYYRSVNIATQASASFLVAGLSNFAFCFVPVAVLGYVLMEKNQEVKHQLMISGCSSRAYWFSMLLWDCVFAAVPVLALYGFLHFYGFEAFTTYWETSVTLLLLFTPAAVGLAYLLSFATSSPAIGNVCLMVCNGVLVISLVFLFLFFDVFLKAIPVVQTLSNQGDEGSIGNLTATLKGDCAEVTGTYQAQCQMMRNAQVAVPILKGLGFFLPGFSLLDGLLRITGRHVFVTLLFPSLLEKAGLQLSSMLVQGSKTRLLGGCGEVIDASTVGKIPDVGCENFVPKFTRQEFNPENCLLGQWAAMLDKSQLGQLGEKMLMAMTTVEAMGLSPEEQQKALEQLRKHAASPSVYLAGMGSQQLIKMLPEEENKIWTRAQSCLSPVGRDLQVFASILAAHGDLLGKRIDGKIREFAGSPAVTKNADLFLPHISGVTTCTVGPVFGPFRLADLLPNVQVANMTQTMLNSSIQFGPLMVKVPCNMGLEGDGGDLIQMMVEIPTMGGSQARLAILCVFFPLLAICLEDCSESPRIAKRFTKKTEVPPQLLRLEDEDVQAEKQRVADVDPRKQVMYVRGLRKAYGSLLSSQATHAVRGVTWAADQGMVFGLLGVNGAGKTTSFKLMSGILTPSAGEVRILGIDMVEETSRARRLIGYCPQFDALIHVMTVESHLYLYGRMKGLVGRDLRTAVEDKLTEMQLQMYRARRAGTLSGGNKRKLSVAMALIGEPPVIFLDEPSTGMDPFARRFMWSVIQDVAEKRKQSVVVLTTHSMEEAEALCSYIAIQVDGQFRCFGSAQHLKSKYGQGYEVSAKFQPVDRDALTQLAAKMAPGRDLDRSGYTMISRGEAVQALDPSMVDAAIKPSGPLPEGQQEVAAEVLAEWAVTQRRLADLKGFFGAIPGLGELNLGEVLVLESHGSSVRLRLPGCGEQQLPPLFAALSQEKSRFGLSDFAVCQSSLEQVFNGFAAEAGGRVD</sequence>
<evidence type="ECO:0000313" key="12">
    <source>
        <dbReference type="Proteomes" id="UP001178507"/>
    </source>
</evidence>
<evidence type="ECO:0000256" key="7">
    <source>
        <dbReference type="ARBA" id="ARBA00022989"/>
    </source>
</evidence>
<dbReference type="InterPro" id="IPR026082">
    <property type="entry name" value="ABCA"/>
</dbReference>
<evidence type="ECO:0000313" key="11">
    <source>
        <dbReference type="EMBL" id="CAJ1403188.1"/>
    </source>
</evidence>
<organism evidence="11 12">
    <name type="scientific">Effrenium voratum</name>
    <dbReference type="NCBI Taxonomy" id="2562239"/>
    <lineage>
        <taxon>Eukaryota</taxon>
        <taxon>Sar</taxon>
        <taxon>Alveolata</taxon>
        <taxon>Dinophyceae</taxon>
        <taxon>Suessiales</taxon>
        <taxon>Symbiodiniaceae</taxon>
        <taxon>Effrenium</taxon>
    </lineage>
</organism>
<feature type="transmembrane region" description="Helical" evidence="9">
    <location>
        <begin position="337"/>
        <end position="360"/>
    </location>
</feature>
<evidence type="ECO:0000256" key="4">
    <source>
        <dbReference type="ARBA" id="ARBA00022692"/>
    </source>
</evidence>
<evidence type="ECO:0000256" key="8">
    <source>
        <dbReference type="ARBA" id="ARBA00023136"/>
    </source>
</evidence>
<feature type="transmembrane region" description="Helical" evidence="9">
    <location>
        <begin position="1117"/>
        <end position="1139"/>
    </location>
</feature>
<keyword evidence="8 9" id="KW-0472">Membrane</keyword>
<feature type="transmembrane region" description="Helical" evidence="9">
    <location>
        <begin position="170"/>
        <end position="192"/>
    </location>
</feature>
<feature type="transmembrane region" description="Helical" evidence="9">
    <location>
        <begin position="244"/>
        <end position="268"/>
    </location>
</feature>
<evidence type="ECO:0000259" key="10">
    <source>
        <dbReference type="PROSITE" id="PS50893"/>
    </source>
</evidence>
<keyword evidence="7 9" id="KW-1133">Transmembrane helix</keyword>
<feature type="transmembrane region" description="Helical" evidence="9">
    <location>
        <begin position="1151"/>
        <end position="1175"/>
    </location>
</feature>
<dbReference type="PROSITE" id="PS00211">
    <property type="entry name" value="ABC_TRANSPORTER_1"/>
    <property type="match status" value="2"/>
</dbReference>
<keyword evidence="5" id="KW-0547">Nucleotide-binding</keyword>
<dbReference type="InterPro" id="IPR017871">
    <property type="entry name" value="ABC_transporter-like_CS"/>
</dbReference>
<feature type="transmembrane region" description="Helical" evidence="9">
    <location>
        <begin position="280"/>
        <end position="296"/>
    </location>
</feature>
<keyword evidence="12" id="KW-1185">Reference proteome</keyword>
<feature type="transmembrane region" description="Helical" evidence="9">
    <location>
        <begin position="1038"/>
        <end position="1062"/>
    </location>
</feature>
<keyword evidence="4 9" id="KW-0812">Transmembrane</keyword>
<evidence type="ECO:0000256" key="2">
    <source>
        <dbReference type="ARBA" id="ARBA00008869"/>
    </source>
</evidence>
<comment type="subcellular location">
    <subcellularLocation>
        <location evidence="1">Membrane</location>
        <topology evidence="1">Multi-pass membrane protein</topology>
    </subcellularLocation>
</comment>
<dbReference type="InterPro" id="IPR013525">
    <property type="entry name" value="ABC2_TM"/>
</dbReference>
<dbReference type="GO" id="GO:0016887">
    <property type="term" value="F:ATP hydrolysis activity"/>
    <property type="evidence" value="ECO:0007669"/>
    <property type="project" value="InterPro"/>
</dbReference>
<dbReference type="InterPro" id="IPR003439">
    <property type="entry name" value="ABC_transporter-like_ATP-bd"/>
</dbReference>
<evidence type="ECO:0000256" key="6">
    <source>
        <dbReference type="ARBA" id="ARBA00022840"/>
    </source>
</evidence>
<dbReference type="Pfam" id="PF00005">
    <property type="entry name" value="ABC_tran"/>
    <property type="match status" value="2"/>
</dbReference>
<dbReference type="CDD" id="cd03263">
    <property type="entry name" value="ABC_subfamily_A"/>
    <property type="match status" value="2"/>
</dbReference>
<dbReference type="GO" id="GO:0005319">
    <property type="term" value="F:lipid transporter activity"/>
    <property type="evidence" value="ECO:0007669"/>
    <property type="project" value="TreeGrafter"/>
</dbReference>
<dbReference type="InterPro" id="IPR027417">
    <property type="entry name" value="P-loop_NTPase"/>
</dbReference>
<feature type="domain" description="ABC transporter" evidence="10">
    <location>
        <begin position="457"/>
        <end position="690"/>
    </location>
</feature>
<dbReference type="GO" id="GO:0140359">
    <property type="term" value="F:ABC-type transporter activity"/>
    <property type="evidence" value="ECO:0007669"/>
    <property type="project" value="InterPro"/>
</dbReference>
<dbReference type="PROSITE" id="PS50893">
    <property type="entry name" value="ABC_TRANSPORTER_2"/>
    <property type="match status" value="2"/>
</dbReference>
<dbReference type="Gene3D" id="3.40.50.300">
    <property type="entry name" value="P-loop containing nucleotide triphosphate hydrolases"/>
    <property type="match status" value="2"/>
</dbReference>
<dbReference type="Proteomes" id="UP001178507">
    <property type="component" value="Unassembled WGS sequence"/>
</dbReference>
<proteinExistence type="inferred from homology"/>
<dbReference type="GO" id="GO:0005524">
    <property type="term" value="F:ATP binding"/>
    <property type="evidence" value="ECO:0007669"/>
    <property type="project" value="UniProtKB-KW"/>
</dbReference>
<evidence type="ECO:0000256" key="1">
    <source>
        <dbReference type="ARBA" id="ARBA00004141"/>
    </source>
</evidence>
<evidence type="ECO:0000256" key="9">
    <source>
        <dbReference type="SAM" id="Phobius"/>
    </source>
</evidence>
<feature type="transmembrane region" description="Helical" evidence="9">
    <location>
        <begin position="213"/>
        <end position="238"/>
    </location>
</feature>
<protein>
    <recommendedName>
        <fullName evidence="10">ABC transporter domain-containing protein</fullName>
    </recommendedName>
</protein>
<dbReference type="InterPro" id="IPR003593">
    <property type="entry name" value="AAA+_ATPase"/>
</dbReference>
<comment type="caution">
    <text evidence="11">The sequence shown here is derived from an EMBL/GenBank/DDBJ whole genome shotgun (WGS) entry which is preliminary data.</text>
</comment>
<evidence type="ECO:0000256" key="5">
    <source>
        <dbReference type="ARBA" id="ARBA00022741"/>
    </source>
</evidence>
<keyword evidence="6" id="KW-0067">ATP-binding</keyword>
<reference evidence="11" key="1">
    <citation type="submission" date="2023-08" db="EMBL/GenBank/DDBJ databases">
        <authorList>
            <person name="Chen Y."/>
            <person name="Shah S."/>
            <person name="Dougan E. K."/>
            <person name="Thang M."/>
            <person name="Chan C."/>
        </authorList>
    </citation>
    <scope>NUCLEOTIDE SEQUENCE</scope>
</reference>
<keyword evidence="3" id="KW-0813">Transport</keyword>
<dbReference type="PANTHER" id="PTHR19229">
    <property type="entry name" value="ATP-BINDING CASSETTE TRANSPORTER SUBFAMILY A ABCA"/>
    <property type="match status" value="1"/>
</dbReference>
<feature type="transmembrane region" description="Helical" evidence="9">
    <location>
        <begin position="1083"/>
        <end position="1105"/>
    </location>
</feature>
<dbReference type="FunFam" id="3.40.50.300:FF:000335">
    <property type="entry name" value="ATP binding cassette subfamily A member 5"/>
    <property type="match status" value="1"/>
</dbReference>
<name>A0AA36JBK0_9DINO</name>
<dbReference type="EMBL" id="CAUJNA010003483">
    <property type="protein sequence ID" value="CAJ1403188.1"/>
    <property type="molecule type" value="Genomic_DNA"/>
</dbReference>
<evidence type="ECO:0000256" key="3">
    <source>
        <dbReference type="ARBA" id="ARBA00022448"/>
    </source>
</evidence>
<feature type="domain" description="ABC transporter" evidence="10">
    <location>
        <begin position="1590"/>
        <end position="1828"/>
    </location>
</feature>
<dbReference type="SUPFAM" id="SSF52540">
    <property type="entry name" value="P-loop containing nucleoside triphosphate hydrolases"/>
    <property type="match status" value="2"/>
</dbReference>
<dbReference type="GO" id="GO:0016020">
    <property type="term" value="C:membrane"/>
    <property type="evidence" value="ECO:0007669"/>
    <property type="project" value="UniProtKB-SubCell"/>
</dbReference>
<comment type="similarity">
    <text evidence="2">Belongs to the ABC transporter superfamily. ABCA family.</text>
</comment>
<dbReference type="FunFam" id="3.40.50.300:FF:000933">
    <property type="entry name" value="ABC transporter A family member 7"/>
    <property type="match status" value="1"/>
</dbReference>
<accession>A0AA36JBK0</accession>
<dbReference type="Pfam" id="PF12698">
    <property type="entry name" value="ABC2_membrane_3"/>
    <property type="match status" value="2"/>
</dbReference>